<dbReference type="eggNOG" id="ENOG502S6NE">
    <property type="taxonomic scope" value="Eukaryota"/>
</dbReference>
<feature type="compositionally biased region" description="Basic and acidic residues" evidence="1">
    <location>
        <begin position="16"/>
        <end position="31"/>
    </location>
</feature>
<proteinExistence type="predicted"/>
<evidence type="ECO:0000313" key="4">
    <source>
        <dbReference type="Proteomes" id="UP000054350"/>
    </source>
</evidence>
<dbReference type="Proteomes" id="UP000054350">
    <property type="component" value="Unassembled WGS sequence"/>
</dbReference>
<dbReference type="PROSITE" id="PS50132">
    <property type="entry name" value="RGS"/>
    <property type="match status" value="1"/>
</dbReference>
<dbReference type="AlphaFoldDB" id="A0A0L0SMP8"/>
<dbReference type="InterPro" id="IPR016137">
    <property type="entry name" value="RGS"/>
</dbReference>
<organism evidence="3 4">
    <name type="scientific">Allomyces macrogynus (strain ATCC 38327)</name>
    <name type="common">Allomyces javanicus var. macrogynus</name>
    <dbReference type="NCBI Taxonomy" id="578462"/>
    <lineage>
        <taxon>Eukaryota</taxon>
        <taxon>Fungi</taxon>
        <taxon>Fungi incertae sedis</taxon>
        <taxon>Blastocladiomycota</taxon>
        <taxon>Blastocladiomycetes</taxon>
        <taxon>Blastocladiales</taxon>
        <taxon>Blastocladiaceae</taxon>
        <taxon>Allomyces</taxon>
    </lineage>
</organism>
<dbReference type="VEuPathDB" id="FungiDB:AMAG_08900"/>
<dbReference type="OrthoDB" id="196547at2759"/>
<protein>
    <recommendedName>
        <fullName evidence="2">RGS domain-containing protein</fullName>
    </recommendedName>
</protein>
<reference evidence="4" key="2">
    <citation type="submission" date="2009-11" db="EMBL/GenBank/DDBJ databases">
        <title>The Genome Sequence of Allomyces macrogynus strain ATCC 38327.</title>
        <authorList>
            <consortium name="The Broad Institute Genome Sequencing Platform"/>
            <person name="Russ C."/>
            <person name="Cuomo C."/>
            <person name="Shea T."/>
            <person name="Young S.K."/>
            <person name="Zeng Q."/>
            <person name="Koehrsen M."/>
            <person name="Haas B."/>
            <person name="Borodovsky M."/>
            <person name="Guigo R."/>
            <person name="Alvarado L."/>
            <person name="Berlin A."/>
            <person name="Borenstein D."/>
            <person name="Chen Z."/>
            <person name="Engels R."/>
            <person name="Freedman E."/>
            <person name="Gellesch M."/>
            <person name="Goldberg J."/>
            <person name="Griggs A."/>
            <person name="Gujja S."/>
            <person name="Heiman D."/>
            <person name="Hepburn T."/>
            <person name="Howarth C."/>
            <person name="Jen D."/>
            <person name="Larson L."/>
            <person name="Lewis B."/>
            <person name="Mehta T."/>
            <person name="Park D."/>
            <person name="Pearson M."/>
            <person name="Roberts A."/>
            <person name="Saif S."/>
            <person name="Shenoy N."/>
            <person name="Sisk P."/>
            <person name="Stolte C."/>
            <person name="Sykes S."/>
            <person name="Walk T."/>
            <person name="White J."/>
            <person name="Yandava C."/>
            <person name="Burger G."/>
            <person name="Gray M.W."/>
            <person name="Holland P.W.H."/>
            <person name="King N."/>
            <person name="Lang F.B.F."/>
            <person name="Roger A.J."/>
            <person name="Ruiz-Trillo I."/>
            <person name="Lander E."/>
            <person name="Nusbaum C."/>
        </authorList>
    </citation>
    <scope>NUCLEOTIDE SEQUENCE [LARGE SCALE GENOMIC DNA]</scope>
    <source>
        <strain evidence="4">ATCC 38327</strain>
    </source>
</reference>
<feature type="region of interest" description="Disordered" evidence="1">
    <location>
        <begin position="158"/>
        <end position="200"/>
    </location>
</feature>
<reference evidence="3 4" key="1">
    <citation type="submission" date="2009-11" db="EMBL/GenBank/DDBJ databases">
        <title>Annotation of Allomyces macrogynus ATCC 38327.</title>
        <authorList>
            <consortium name="The Broad Institute Genome Sequencing Platform"/>
            <person name="Russ C."/>
            <person name="Cuomo C."/>
            <person name="Burger G."/>
            <person name="Gray M.W."/>
            <person name="Holland P.W.H."/>
            <person name="King N."/>
            <person name="Lang F.B.F."/>
            <person name="Roger A.J."/>
            <person name="Ruiz-Trillo I."/>
            <person name="Young S.K."/>
            <person name="Zeng Q."/>
            <person name="Gargeya S."/>
            <person name="Fitzgerald M."/>
            <person name="Haas B."/>
            <person name="Abouelleil A."/>
            <person name="Alvarado L."/>
            <person name="Arachchi H.M."/>
            <person name="Berlin A."/>
            <person name="Chapman S.B."/>
            <person name="Gearin G."/>
            <person name="Goldberg J."/>
            <person name="Griggs A."/>
            <person name="Gujja S."/>
            <person name="Hansen M."/>
            <person name="Heiman D."/>
            <person name="Howarth C."/>
            <person name="Larimer J."/>
            <person name="Lui A."/>
            <person name="MacDonald P.J.P."/>
            <person name="McCowen C."/>
            <person name="Montmayeur A."/>
            <person name="Murphy C."/>
            <person name="Neiman D."/>
            <person name="Pearson M."/>
            <person name="Priest M."/>
            <person name="Roberts A."/>
            <person name="Saif S."/>
            <person name="Shea T."/>
            <person name="Sisk P."/>
            <person name="Stolte C."/>
            <person name="Sykes S."/>
            <person name="Wortman J."/>
            <person name="Nusbaum C."/>
            <person name="Birren B."/>
        </authorList>
    </citation>
    <scope>NUCLEOTIDE SEQUENCE [LARGE SCALE GENOMIC DNA]</scope>
    <source>
        <strain evidence="3 4">ATCC 38327</strain>
    </source>
</reference>
<dbReference type="Gene3D" id="1.10.167.10">
    <property type="entry name" value="Regulator of G-protein Signalling 4, domain 2"/>
    <property type="match status" value="1"/>
</dbReference>
<feature type="domain" description="RGS" evidence="2">
    <location>
        <begin position="432"/>
        <end position="545"/>
    </location>
</feature>
<keyword evidence="4" id="KW-1185">Reference proteome</keyword>
<feature type="compositionally biased region" description="Low complexity" evidence="1">
    <location>
        <begin position="40"/>
        <end position="56"/>
    </location>
</feature>
<dbReference type="SMART" id="SM00315">
    <property type="entry name" value="RGS"/>
    <property type="match status" value="1"/>
</dbReference>
<sequence length="658" mass="69665">MSASWTWLVPCCACVRDDNNSSDKNIRDRSSHAAPPPSADPVAAPAPATSATPTAASDRRRSVFPPVRPQSSFLHHRYSVAHLSDADLSDASTKVVISTQPTAGSAPISLLAASTKGSDRTTIVLTASGPGTPLGLLPASSFAFDSVFDLDITVAEPSSFRGSDESTLVDGPSTPEKPLRRLSTTAPDDSNPAAGQRPRRKSFIDAFQALRPKSAHLSSWIHQVRQTPASLTTSPPSSTAPKRRTLFGRVTSAAPWQLLFLPALTSSSPSIPSSSYLDEDELPAKPSSTPTMAPPPQAAHAQHDVLSVDVNFVRPYAYDDLSLSAQASPADTTVTLVNAPWVSSRPAGRADAPLPQPLPALPRTASKRFETVDVATPLLLAAEPKPRARSASASEAVPAKLRRPSGTPRKLMNFFGETPPGDVPLAAITASGLPAMLNARLPLCYFLAALLEDYASENLFFVLEVERYEASPFPDPHAHLRAAFAVFETYLGRGSQLEVNVAGRARQAVLTDITRLAAAGRTGHGDAAGLRHVFAPAKTAVLALLDASYTAFTRSPRFEQMHLDLGDAETYSADARKAALAVLAEYLKRNGVLEEASVEPARHVGAATGGAADFLVTEGDPAARRALLRRMVQGFCITMLGVDIVKYATQGGDASGKR</sequence>
<evidence type="ECO:0000313" key="3">
    <source>
        <dbReference type="EMBL" id="KNE63831.1"/>
    </source>
</evidence>
<evidence type="ECO:0000259" key="2">
    <source>
        <dbReference type="PROSITE" id="PS50132"/>
    </source>
</evidence>
<feature type="region of interest" description="Disordered" evidence="1">
    <location>
        <begin position="267"/>
        <end position="302"/>
    </location>
</feature>
<feature type="region of interest" description="Disordered" evidence="1">
    <location>
        <begin position="16"/>
        <end position="66"/>
    </location>
</feature>
<dbReference type="STRING" id="578462.A0A0L0SMP8"/>
<name>A0A0L0SMP8_ALLM3</name>
<dbReference type="EMBL" id="GG745343">
    <property type="protein sequence ID" value="KNE63831.1"/>
    <property type="molecule type" value="Genomic_DNA"/>
</dbReference>
<accession>A0A0L0SMP8</accession>
<evidence type="ECO:0000256" key="1">
    <source>
        <dbReference type="SAM" id="MobiDB-lite"/>
    </source>
</evidence>
<dbReference type="SUPFAM" id="SSF48097">
    <property type="entry name" value="Regulator of G-protein signaling, RGS"/>
    <property type="match status" value="1"/>
</dbReference>
<dbReference type="InterPro" id="IPR036305">
    <property type="entry name" value="RGS_sf"/>
</dbReference>
<dbReference type="InterPro" id="IPR044926">
    <property type="entry name" value="RGS_subdomain_2"/>
</dbReference>
<gene>
    <name evidence="3" type="ORF">AMAG_08900</name>
</gene>